<keyword evidence="9" id="KW-0282">Flagellum</keyword>
<dbReference type="EMBL" id="BNAB01000007">
    <property type="protein sequence ID" value="GHE01741.1"/>
    <property type="molecule type" value="Genomic_DNA"/>
</dbReference>
<comment type="function">
    <text evidence="4 5">Required for flagellar hook formation. May act as a scaffolding protein.</text>
</comment>
<dbReference type="Pfam" id="PF13860">
    <property type="entry name" value="FlgD_ig"/>
    <property type="match status" value="1"/>
</dbReference>
<reference evidence="8" key="3">
    <citation type="submission" date="2023-06" db="EMBL/GenBank/DDBJ databases">
        <authorList>
            <person name="Sun Q."/>
            <person name="Zhou Y."/>
        </authorList>
    </citation>
    <scope>NUCLEOTIDE SEQUENCE</scope>
    <source>
        <strain evidence="8">CGMCC 1.10859</strain>
    </source>
</reference>
<feature type="region of interest" description="Disordered" evidence="6">
    <location>
        <begin position="1"/>
        <end position="30"/>
    </location>
</feature>
<sequence length="228" mass="23091">MQISQNPSPSATPASATSGKAAADQAAAQPAALSPDFETFLKMLTTQLKNQDPLNPMDSADYAVQLATFSGVEQQMKTNQLLDGLSSQMGAMGMAQLAGWVGMEAQTTEPVWFGGSPLTLSVAPKAGSDRAVLVARDATGAEVARTEAGGTSGEIAWAGTKANGAPLPSGAYSFALESYRDDSLVATEPVAAYGRILEARAGDGGPVLVMQGGGEVAATAISALRAPG</sequence>
<reference evidence="8" key="1">
    <citation type="journal article" date="2014" name="Int. J. Syst. Evol. Microbiol.">
        <title>Complete genome sequence of Corynebacterium casei LMG S-19264T (=DSM 44701T), isolated from a smear-ripened cheese.</title>
        <authorList>
            <consortium name="US DOE Joint Genome Institute (JGI-PGF)"/>
            <person name="Walter F."/>
            <person name="Albersmeier A."/>
            <person name="Kalinowski J."/>
            <person name="Ruckert C."/>
        </authorList>
    </citation>
    <scope>NUCLEOTIDE SEQUENCE</scope>
    <source>
        <strain evidence="8">CGMCC 1.10859</strain>
    </source>
</reference>
<evidence type="ECO:0000313" key="10">
    <source>
        <dbReference type="Proteomes" id="UP000199541"/>
    </source>
</evidence>
<dbReference type="InterPro" id="IPR005648">
    <property type="entry name" value="FlgD"/>
</dbReference>
<organism evidence="8 11">
    <name type="scientific">Allgaiera indica</name>
    <dbReference type="NCBI Taxonomy" id="765699"/>
    <lineage>
        <taxon>Bacteria</taxon>
        <taxon>Pseudomonadati</taxon>
        <taxon>Pseudomonadota</taxon>
        <taxon>Alphaproteobacteria</taxon>
        <taxon>Rhodobacterales</taxon>
        <taxon>Paracoccaceae</taxon>
        <taxon>Allgaiera</taxon>
    </lineage>
</organism>
<dbReference type="Pfam" id="PF03963">
    <property type="entry name" value="FlgD"/>
    <property type="match status" value="1"/>
</dbReference>
<dbReference type="InterPro" id="IPR025965">
    <property type="entry name" value="FlgD/Vpr_Ig-like"/>
</dbReference>
<evidence type="ECO:0000256" key="5">
    <source>
        <dbReference type="RuleBase" id="RU362076"/>
    </source>
</evidence>
<evidence type="ECO:0000313" key="8">
    <source>
        <dbReference type="EMBL" id="GHE01741.1"/>
    </source>
</evidence>
<comment type="caution">
    <text evidence="8">The sequence shown here is derived from an EMBL/GenBank/DDBJ whole genome shotgun (WGS) entry which is preliminary data.</text>
</comment>
<dbReference type="RefSeq" id="WP_035844781.1">
    <property type="nucleotide sequence ID" value="NZ_BNAB01000007.1"/>
</dbReference>
<dbReference type="GO" id="GO:0044781">
    <property type="term" value="P:bacterial-type flagellum organization"/>
    <property type="evidence" value="ECO:0007669"/>
    <property type="project" value="UniProtKB-UniRule"/>
</dbReference>
<keyword evidence="9" id="KW-0969">Cilium</keyword>
<feature type="compositionally biased region" description="Low complexity" evidence="6">
    <location>
        <begin position="7"/>
        <end position="30"/>
    </location>
</feature>
<keyword evidence="9" id="KW-0966">Cell projection</keyword>
<keyword evidence="10" id="KW-1185">Reference proteome</keyword>
<accession>A0AAN4URH6</accession>
<keyword evidence="3 5" id="KW-1005">Bacterial flagellum biogenesis</keyword>
<dbReference type="EMBL" id="FNOB01000008">
    <property type="protein sequence ID" value="SDW93911.1"/>
    <property type="molecule type" value="Genomic_DNA"/>
</dbReference>
<name>A0AAN4URH6_9RHOB</name>
<gene>
    <name evidence="8" type="ORF">GCM10008024_18680</name>
    <name evidence="9" type="ORF">SAMN05444006_10878</name>
</gene>
<evidence type="ECO:0000313" key="11">
    <source>
        <dbReference type="Proteomes" id="UP000634647"/>
    </source>
</evidence>
<evidence type="ECO:0000256" key="2">
    <source>
        <dbReference type="ARBA" id="ARBA00016013"/>
    </source>
</evidence>
<dbReference type="NCBIfam" id="NF009453">
    <property type="entry name" value="PRK12813.1"/>
    <property type="match status" value="1"/>
</dbReference>
<evidence type="ECO:0000256" key="6">
    <source>
        <dbReference type="SAM" id="MobiDB-lite"/>
    </source>
</evidence>
<dbReference type="AlphaFoldDB" id="A0AAN4URH6"/>
<evidence type="ECO:0000259" key="7">
    <source>
        <dbReference type="Pfam" id="PF13860"/>
    </source>
</evidence>
<protein>
    <recommendedName>
        <fullName evidence="2 5">Basal-body rod modification protein FlgD</fullName>
    </recommendedName>
</protein>
<evidence type="ECO:0000256" key="4">
    <source>
        <dbReference type="ARBA" id="ARBA00024746"/>
    </source>
</evidence>
<comment type="similarity">
    <text evidence="1 5">Belongs to the FlgD family.</text>
</comment>
<dbReference type="Proteomes" id="UP000199541">
    <property type="component" value="Unassembled WGS sequence"/>
</dbReference>
<reference evidence="9 10" key="2">
    <citation type="submission" date="2016-10" db="EMBL/GenBank/DDBJ databases">
        <authorList>
            <person name="Varghese N."/>
            <person name="Submissions S."/>
        </authorList>
    </citation>
    <scope>NUCLEOTIDE SEQUENCE [LARGE SCALE GENOMIC DNA]</scope>
    <source>
        <strain evidence="9 10">DSM 24802</strain>
    </source>
</reference>
<feature type="domain" description="FlgD/Vpr Ig-like" evidence="7">
    <location>
        <begin position="112"/>
        <end position="181"/>
    </location>
</feature>
<evidence type="ECO:0000313" key="9">
    <source>
        <dbReference type="EMBL" id="SDW93911.1"/>
    </source>
</evidence>
<evidence type="ECO:0000256" key="3">
    <source>
        <dbReference type="ARBA" id="ARBA00022795"/>
    </source>
</evidence>
<dbReference type="Proteomes" id="UP000634647">
    <property type="component" value="Unassembled WGS sequence"/>
</dbReference>
<proteinExistence type="inferred from homology"/>
<evidence type="ECO:0000256" key="1">
    <source>
        <dbReference type="ARBA" id="ARBA00010577"/>
    </source>
</evidence>